<name>A0A9Q1J933_SYNKA</name>
<dbReference type="EMBL" id="JAINUF010000002">
    <property type="protein sequence ID" value="KAJ8373815.1"/>
    <property type="molecule type" value="Genomic_DNA"/>
</dbReference>
<dbReference type="Proteomes" id="UP001152622">
    <property type="component" value="Chromosome 2"/>
</dbReference>
<dbReference type="AlphaFoldDB" id="A0A9Q1J933"/>
<keyword evidence="4" id="KW-1185">Reference proteome</keyword>
<feature type="chain" id="PRO_5040248780" evidence="2">
    <location>
        <begin position="19"/>
        <end position="122"/>
    </location>
</feature>
<gene>
    <name evidence="3" type="ORF">SKAU_G00043950</name>
</gene>
<proteinExistence type="predicted"/>
<feature type="compositionally biased region" description="Polar residues" evidence="1">
    <location>
        <begin position="55"/>
        <end position="64"/>
    </location>
</feature>
<evidence type="ECO:0000256" key="2">
    <source>
        <dbReference type="SAM" id="SignalP"/>
    </source>
</evidence>
<keyword evidence="2" id="KW-0732">Signal</keyword>
<evidence type="ECO:0000256" key="1">
    <source>
        <dbReference type="SAM" id="MobiDB-lite"/>
    </source>
</evidence>
<organism evidence="3 4">
    <name type="scientific">Synaphobranchus kaupii</name>
    <name type="common">Kaup's arrowtooth eel</name>
    <dbReference type="NCBI Taxonomy" id="118154"/>
    <lineage>
        <taxon>Eukaryota</taxon>
        <taxon>Metazoa</taxon>
        <taxon>Chordata</taxon>
        <taxon>Craniata</taxon>
        <taxon>Vertebrata</taxon>
        <taxon>Euteleostomi</taxon>
        <taxon>Actinopterygii</taxon>
        <taxon>Neopterygii</taxon>
        <taxon>Teleostei</taxon>
        <taxon>Anguilliformes</taxon>
        <taxon>Synaphobranchidae</taxon>
        <taxon>Synaphobranchus</taxon>
    </lineage>
</organism>
<feature type="region of interest" description="Disordered" evidence="1">
    <location>
        <begin position="42"/>
        <end position="108"/>
    </location>
</feature>
<sequence>MFLRAPAQLLLEFSVTTAALLHTVPRFYLQFIPEAQQGATNCQSQAGFEELSDRPLSQSSSADWSQLEDGGGASGCGRAFWDPGRNGAPGGRWRGHESHSFQQGPSQNALLQPVLRRRVVEF</sequence>
<accession>A0A9Q1J933</accession>
<evidence type="ECO:0000313" key="3">
    <source>
        <dbReference type="EMBL" id="KAJ8373815.1"/>
    </source>
</evidence>
<feature type="signal peptide" evidence="2">
    <location>
        <begin position="1"/>
        <end position="18"/>
    </location>
</feature>
<protein>
    <submittedName>
        <fullName evidence="3">Uncharacterized protein</fullName>
    </submittedName>
</protein>
<reference evidence="3" key="1">
    <citation type="journal article" date="2023" name="Science">
        <title>Genome structures resolve the early diversification of teleost fishes.</title>
        <authorList>
            <person name="Parey E."/>
            <person name="Louis A."/>
            <person name="Montfort J."/>
            <person name="Bouchez O."/>
            <person name="Roques C."/>
            <person name="Iampietro C."/>
            <person name="Lluch J."/>
            <person name="Castinel A."/>
            <person name="Donnadieu C."/>
            <person name="Desvignes T."/>
            <person name="Floi Bucao C."/>
            <person name="Jouanno E."/>
            <person name="Wen M."/>
            <person name="Mejri S."/>
            <person name="Dirks R."/>
            <person name="Jansen H."/>
            <person name="Henkel C."/>
            <person name="Chen W.J."/>
            <person name="Zahm M."/>
            <person name="Cabau C."/>
            <person name="Klopp C."/>
            <person name="Thompson A.W."/>
            <person name="Robinson-Rechavi M."/>
            <person name="Braasch I."/>
            <person name="Lecointre G."/>
            <person name="Bobe J."/>
            <person name="Postlethwait J.H."/>
            <person name="Berthelot C."/>
            <person name="Roest Crollius H."/>
            <person name="Guiguen Y."/>
        </authorList>
    </citation>
    <scope>NUCLEOTIDE SEQUENCE</scope>
    <source>
        <strain evidence="3">WJC10195</strain>
    </source>
</reference>
<comment type="caution">
    <text evidence="3">The sequence shown here is derived from an EMBL/GenBank/DDBJ whole genome shotgun (WGS) entry which is preliminary data.</text>
</comment>
<evidence type="ECO:0000313" key="4">
    <source>
        <dbReference type="Proteomes" id="UP001152622"/>
    </source>
</evidence>